<dbReference type="NCBIfam" id="TIGR02293">
    <property type="entry name" value="TAS_TIGR02293"/>
    <property type="match status" value="1"/>
</dbReference>
<organism evidence="3 4">
    <name type="scientific">Mucilaginibacter arboris</name>
    <dbReference type="NCBI Taxonomy" id="2682090"/>
    <lineage>
        <taxon>Bacteria</taxon>
        <taxon>Pseudomonadati</taxon>
        <taxon>Bacteroidota</taxon>
        <taxon>Sphingobacteriia</taxon>
        <taxon>Sphingobacteriales</taxon>
        <taxon>Sphingobacteriaceae</taxon>
        <taxon>Mucilaginibacter</taxon>
    </lineage>
</organism>
<feature type="domain" description="Antitoxin Xre-like helix-turn-helix" evidence="2">
    <location>
        <begin position="49"/>
        <end position="104"/>
    </location>
</feature>
<dbReference type="RefSeq" id="WP_157569646.1">
    <property type="nucleotide sequence ID" value="NZ_WPIK01000025.1"/>
</dbReference>
<evidence type="ECO:0000313" key="4">
    <source>
        <dbReference type="Proteomes" id="UP000462014"/>
    </source>
</evidence>
<dbReference type="EMBL" id="WPIK01000025">
    <property type="protein sequence ID" value="MVN23426.1"/>
    <property type="molecule type" value="Genomic_DNA"/>
</dbReference>
<dbReference type="InterPro" id="IPR046847">
    <property type="entry name" value="Xre-like_HTH"/>
</dbReference>
<dbReference type="InterPro" id="IPR024467">
    <property type="entry name" value="Xre/MbcA/ParS-like_toxin-bd"/>
</dbReference>
<evidence type="ECO:0000259" key="1">
    <source>
        <dbReference type="Pfam" id="PF09722"/>
    </source>
</evidence>
<evidence type="ECO:0000259" key="2">
    <source>
        <dbReference type="Pfam" id="PF20432"/>
    </source>
</evidence>
<dbReference type="Pfam" id="PF09722">
    <property type="entry name" value="Xre_MbcA_ParS_C"/>
    <property type="match status" value="1"/>
</dbReference>
<keyword evidence="4" id="KW-1185">Reference proteome</keyword>
<sequence>MTYLEKDITNKLDKEVASIIKRSGFDKQLTSSIKHLTYSDLFLNKMLIIQVIREGVPYSFFSLIQHYTPFSENDWAKFLDISTKSLQRYKQTSKKFKPTQSEKIMEMAEVTNVGLDVFGEMEKFKLWLDTPNFALGNMRPIELLNDSYGKEMVIGELTRINYGILV</sequence>
<dbReference type="Proteomes" id="UP000462014">
    <property type="component" value="Unassembled WGS sequence"/>
</dbReference>
<dbReference type="Pfam" id="PF20432">
    <property type="entry name" value="Xre-like-HTH"/>
    <property type="match status" value="1"/>
</dbReference>
<reference evidence="3 4" key="1">
    <citation type="submission" date="2019-12" db="EMBL/GenBank/DDBJ databases">
        <title>Mucilaginibacter sp. HMF7410 genome sequencing and assembly.</title>
        <authorList>
            <person name="Kang H."/>
            <person name="Cha I."/>
            <person name="Kim H."/>
            <person name="Joh K."/>
        </authorList>
    </citation>
    <scope>NUCLEOTIDE SEQUENCE [LARGE SCALE GENOMIC DNA]</scope>
    <source>
        <strain evidence="3 4">HMF7410</strain>
    </source>
</reference>
<dbReference type="GO" id="GO:0003677">
    <property type="term" value="F:DNA binding"/>
    <property type="evidence" value="ECO:0007669"/>
    <property type="project" value="InterPro"/>
</dbReference>
<gene>
    <name evidence="3" type="ORF">GO621_18035</name>
</gene>
<name>A0A7K1T1H1_9SPHI</name>
<proteinExistence type="predicted"/>
<dbReference type="AlphaFoldDB" id="A0A7K1T1H1"/>
<dbReference type="InterPro" id="IPR011979">
    <property type="entry name" value="Antitox_Xre"/>
</dbReference>
<comment type="caution">
    <text evidence="3">The sequence shown here is derived from an EMBL/GenBank/DDBJ whole genome shotgun (WGS) entry which is preliminary data.</text>
</comment>
<accession>A0A7K1T1H1</accession>
<protein>
    <submittedName>
        <fullName evidence="3">DUF2384 domain-containing protein</fullName>
    </submittedName>
</protein>
<evidence type="ECO:0000313" key="3">
    <source>
        <dbReference type="EMBL" id="MVN23426.1"/>
    </source>
</evidence>
<feature type="domain" description="Antitoxin Xre/MbcA/ParS-like toxin-binding" evidence="1">
    <location>
        <begin position="116"/>
        <end position="163"/>
    </location>
</feature>